<evidence type="ECO:0000256" key="1">
    <source>
        <dbReference type="SAM" id="MobiDB-lite"/>
    </source>
</evidence>
<accession>A0A0G4GQZ7</accession>
<feature type="compositionally biased region" description="Basic residues" evidence="1">
    <location>
        <begin position="209"/>
        <end position="220"/>
    </location>
</feature>
<gene>
    <name evidence="3" type="ORF">Vbra_18385</name>
</gene>
<dbReference type="VEuPathDB" id="CryptoDB:Vbra_18385"/>
<dbReference type="InterPro" id="IPR036047">
    <property type="entry name" value="F-box-like_dom_sf"/>
</dbReference>
<name>A0A0G4GQZ7_VITBC</name>
<dbReference type="EMBL" id="CDMY01000759">
    <property type="protein sequence ID" value="CEM32732.1"/>
    <property type="molecule type" value="Genomic_DNA"/>
</dbReference>
<dbReference type="InParanoid" id="A0A0G4GQZ7"/>
<reference evidence="3 4" key="1">
    <citation type="submission" date="2014-11" db="EMBL/GenBank/DDBJ databases">
        <authorList>
            <person name="Zhu J."/>
            <person name="Qi W."/>
            <person name="Song R."/>
        </authorList>
    </citation>
    <scope>NUCLEOTIDE SEQUENCE [LARGE SCALE GENOMIC DNA]</scope>
</reference>
<dbReference type="AlphaFoldDB" id="A0A0G4GQZ7"/>
<evidence type="ECO:0000313" key="3">
    <source>
        <dbReference type="EMBL" id="CEM32732.1"/>
    </source>
</evidence>
<evidence type="ECO:0000259" key="2">
    <source>
        <dbReference type="Pfam" id="PF12937"/>
    </source>
</evidence>
<keyword evidence="4" id="KW-1185">Reference proteome</keyword>
<organism evidence="3 4">
    <name type="scientific">Vitrella brassicaformis (strain CCMP3155)</name>
    <dbReference type="NCBI Taxonomy" id="1169540"/>
    <lineage>
        <taxon>Eukaryota</taxon>
        <taxon>Sar</taxon>
        <taxon>Alveolata</taxon>
        <taxon>Colpodellida</taxon>
        <taxon>Vitrellaceae</taxon>
        <taxon>Vitrella</taxon>
    </lineage>
</organism>
<feature type="region of interest" description="Disordered" evidence="1">
    <location>
        <begin position="209"/>
        <end position="242"/>
    </location>
</feature>
<dbReference type="SUPFAM" id="SSF81383">
    <property type="entry name" value="F-box domain"/>
    <property type="match status" value="1"/>
</dbReference>
<feature type="domain" description="F-box" evidence="2">
    <location>
        <begin position="263"/>
        <end position="308"/>
    </location>
</feature>
<dbReference type="InterPro" id="IPR001810">
    <property type="entry name" value="F-box_dom"/>
</dbReference>
<protein>
    <recommendedName>
        <fullName evidence="2">F-box domain-containing protein</fullName>
    </recommendedName>
</protein>
<dbReference type="Gene3D" id="1.20.1280.50">
    <property type="match status" value="1"/>
</dbReference>
<sequence>MLLGEVHEGKTVVQLPLDSETRIKTGKIPAYAWGCILPEMAVTYFHGLEDDDTFWEDLGLSPSGTAAEREETERLKKLYWATIGQLADRGLVEKEEETGKPCTLCLGDTAISFAGGELIRHVVSGARSDDLSIEKTEDWVTYGMPLEGRFNTGTKKEQYVNTACVKCGCLAIYELRNPPQGAAVLRVRGRKDTQSVEGHKDTCNMQHALQRRRRLKRRVARPQPHDGVPDVEMADAPQQQPPYWERPLAYRQPSRSPPPPPPQLPPEVLTCIMQFMPSGADIGRIERVCSAWCEVSHAGKDMVWKRHVQDQKAKLVAAR</sequence>
<proteinExistence type="predicted"/>
<evidence type="ECO:0000313" key="4">
    <source>
        <dbReference type="Proteomes" id="UP000041254"/>
    </source>
</evidence>
<dbReference type="Pfam" id="PF12937">
    <property type="entry name" value="F-box-like"/>
    <property type="match status" value="1"/>
</dbReference>
<dbReference type="Proteomes" id="UP000041254">
    <property type="component" value="Unassembled WGS sequence"/>
</dbReference>